<dbReference type="PROSITE" id="PS51257">
    <property type="entry name" value="PROKAR_LIPOPROTEIN"/>
    <property type="match status" value="1"/>
</dbReference>
<reference evidence="2 3" key="1">
    <citation type="submission" date="2020-02" db="EMBL/GenBank/DDBJ databases">
        <title>Acidophilic actinobacteria isolated from forest soil.</title>
        <authorList>
            <person name="Golinska P."/>
        </authorList>
    </citation>
    <scope>NUCLEOTIDE SEQUENCE [LARGE SCALE GENOMIC DNA]</scope>
    <source>
        <strain evidence="2 3">NL8</strain>
    </source>
</reference>
<dbReference type="Proteomes" id="UP000730482">
    <property type="component" value="Unassembled WGS sequence"/>
</dbReference>
<accession>A0ABS5KGJ5</accession>
<comment type="caution">
    <text evidence="2">The sequence shown here is derived from an EMBL/GenBank/DDBJ whole genome shotgun (WGS) entry which is preliminary data.</text>
</comment>
<keyword evidence="3" id="KW-1185">Reference proteome</keyword>
<name>A0ABS5KGJ5_9ACTN</name>
<dbReference type="EMBL" id="JAAFYZ010000002">
    <property type="protein sequence ID" value="MBS2545401.1"/>
    <property type="molecule type" value="Genomic_DNA"/>
</dbReference>
<dbReference type="RefSeq" id="WP_212007066.1">
    <property type="nucleotide sequence ID" value="NZ_JAAFYZ010000002.1"/>
</dbReference>
<protein>
    <recommendedName>
        <fullName evidence="4">Lipoprotein</fullName>
    </recommendedName>
</protein>
<evidence type="ECO:0000313" key="3">
    <source>
        <dbReference type="Proteomes" id="UP000730482"/>
    </source>
</evidence>
<proteinExistence type="predicted"/>
<feature type="chain" id="PRO_5047053874" description="Lipoprotein" evidence="1">
    <location>
        <begin position="30"/>
        <end position="107"/>
    </location>
</feature>
<feature type="signal peptide" evidence="1">
    <location>
        <begin position="1"/>
        <end position="29"/>
    </location>
</feature>
<sequence>MNRSIRRALTAVAAMASLAFTGLTASACAAQPTVHKTNVITIPTPDQISSAYHTDQCPWLQLMLTSSAAAAPKASVAEGRAVRGPVAAVYRVLISSPLCTEYPMVGN</sequence>
<evidence type="ECO:0008006" key="4">
    <source>
        <dbReference type="Google" id="ProtNLM"/>
    </source>
</evidence>
<keyword evidence="1" id="KW-0732">Signal</keyword>
<organism evidence="2 3">
    <name type="scientific">Catenulispora pinistramenti</name>
    <dbReference type="NCBI Taxonomy" id="2705254"/>
    <lineage>
        <taxon>Bacteria</taxon>
        <taxon>Bacillati</taxon>
        <taxon>Actinomycetota</taxon>
        <taxon>Actinomycetes</taxon>
        <taxon>Catenulisporales</taxon>
        <taxon>Catenulisporaceae</taxon>
        <taxon>Catenulispora</taxon>
    </lineage>
</organism>
<evidence type="ECO:0000313" key="2">
    <source>
        <dbReference type="EMBL" id="MBS2545401.1"/>
    </source>
</evidence>
<evidence type="ECO:0000256" key="1">
    <source>
        <dbReference type="SAM" id="SignalP"/>
    </source>
</evidence>
<gene>
    <name evidence="2" type="ORF">KGQ19_00815</name>
</gene>